<evidence type="ECO:0000313" key="4">
    <source>
        <dbReference type="Proteomes" id="UP001596296"/>
    </source>
</evidence>
<evidence type="ECO:0000259" key="2">
    <source>
        <dbReference type="PROSITE" id="PS51352"/>
    </source>
</evidence>
<comment type="caution">
    <text evidence="3">The sequence shown here is derived from an EMBL/GenBank/DDBJ whole genome shotgun (WGS) entry which is preliminary data.</text>
</comment>
<reference evidence="3 4" key="1">
    <citation type="journal article" date="2019" name="Int. J. Syst. Evol. Microbiol.">
        <title>The Global Catalogue of Microorganisms (GCM) 10K type strain sequencing project: providing services to taxonomists for standard genome sequencing and annotation.</title>
        <authorList>
            <consortium name="The Broad Institute Genomics Platform"/>
            <consortium name="The Broad Institute Genome Sequencing Center for Infectious Disease"/>
            <person name="Wu L."/>
            <person name="Ma J."/>
        </authorList>
    </citation>
    <scope>NUCLEOTIDE SEQUENCE [LARGE SCALE GENOMIC DNA]</scope>
    <source>
        <strain evidence="3 4">SKJ47</strain>
    </source>
</reference>
<keyword evidence="1" id="KW-0676">Redox-active center</keyword>
<dbReference type="AlphaFoldDB" id="A0ABD5UZ69"/>
<dbReference type="EMBL" id="JBHSXL010000006">
    <property type="protein sequence ID" value="MFC6892271.1"/>
    <property type="molecule type" value="Genomic_DNA"/>
</dbReference>
<evidence type="ECO:0000313" key="3">
    <source>
        <dbReference type="EMBL" id="MFC6892271.1"/>
    </source>
</evidence>
<dbReference type="Gene3D" id="3.40.30.10">
    <property type="entry name" value="Glutaredoxin"/>
    <property type="match status" value="1"/>
</dbReference>
<dbReference type="Proteomes" id="UP001596296">
    <property type="component" value="Unassembled WGS sequence"/>
</dbReference>
<dbReference type="InterPro" id="IPR050455">
    <property type="entry name" value="Tpx_Peroxidase_subfamily"/>
</dbReference>
<dbReference type="SUPFAM" id="SSF52833">
    <property type="entry name" value="Thioredoxin-like"/>
    <property type="match status" value="1"/>
</dbReference>
<dbReference type="InterPro" id="IPR036249">
    <property type="entry name" value="Thioredoxin-like_sf"/>
</dbReference>
<dbReference type="PROSITE" id="PS51352">
    <property type="entry name" value="THIOREDOXIN_2"/>
    <property type="match status" value="1"/>
</dbReference>
<accession>A0ABD5UZ69</accession>
<dbReference type="Pfam" id="PF00578">
    <property type="entry name" value="AhpC-TSA"/>
    <property type="match status" value="1"/>
</dbReference>
<sequence>MVEFDVVSLPETDHVEAGEAAPDFTRPLVNDEYWEDRSLSSLIEDGPVLLVAHPMDGAFQSTYVYNEIDEREWTDRIEVVGLSISTPYEHGTFLDERGVDARIFSDPAGEVLADYGIENDLDGMTGVVDARPAVFVIDEDRTVRYAWVGDEQPSFPPYDEVETAIGDLLG</sequence>
<gene>
    <name evidence="3" type="ORF">ACFQE9_06570</name>
</gene>
<dbReference type="PANTHER" id="PTHR43110:SF1">
    <property type="entry name" value="THIOL PEROXIDASE"/>
    <property type="match status" value="1"/>
</dbReference>
<dbReference type="PANTHER" id="PTHR43110">
    <property type="entry name" value="THIOL PEROXIDASE"/>
    <property type="match status" value="1"/>
</dbReference>
<feature type="domain" description="Thioredoxin" evidence="2">
    <location>
        <begin position="15"/>
        <end position="170"/>
    </location>
</feature>
<dbReference type="InterPro" id="IPR013766">
    <property type="entry name" value="Thioredoxin_domain"/>
</dbReference>
<evidence type="ECO:0000256" key="1">
    <source>
        <dbReference type="ARBA" id="ARBA00023284"/>
    </source>
</evidence>
<dbReference type="RefSeq" id="WP_379742132.1">
    <property type="nucleotide sequence ID" value="NZ_JBHSVN010000001.1"/>
</dbReference>
<keyword evidence="4" id="KW-1185">Reference proteome</keyword>
<name>A0ABD5UZ69_9EURY</name>
<organism evidence="3 4">
    <name type="scientific">Halopenitus salinus</name>
    <dbReference type="NCBI Taxonomy" id="1198295"/>
    <lineage>
        <taxon>Archaea</taxon>
        <taxon>Methanobacteriati</taxon>
        <taxon>Methanobacteriota</taxon>
        <taxon>Stenosarchaea group</taxon>
        <taxon>Halobacteria</taxon>
        <taxon>Halobacteriales</taxon>
        <taxon>Haloferacaceae</taxon>
        <taxon>Halopenitus</taxon>
    </lineage>
</organism>
<dbReference type="InterPro" id="IPR000866">
    <property type="entry name" value="AhpC/TSA"/>
</dbReference>
<protein>
    <submittedName>
        <fullName evidence="3">Redoxin domain-containing protein</fullName>
    </submittedName>
</protein>
<proteinExistence type="predicted"/>